<evidence type="ECO:0000313" key="1">
    <source>
        <dbReference type="EMBL" id="MPC42694.1"/>
    </source>
</evidence>
<sequence length="71" mass="7754">MNRFLLDHAAVFASSSRRMEGRGWELWPLGGAAQGSRSTRLTTSLVAACLKMTFSDRGVNSEVHQSTVTLV</sequence>
<comment type="caution">
    <text evidence="1">The sequence shown here is derived from an EMBL/GenBank/DDBJ whole genome shotgun (WGS) entry which is preliminary data.</text>
</comment>
<organism evidence="1 2">
    <name type="scientific">Portunus trituberculatus</name>
    <name type="common">Swimming crab</name>
    <name type="synonym">Neptunus trituberculatus</name>
    <dbReference type="NCBI Taxonomy" id="210409"/>
    <lineage>
        <taxon>Eukaryota</taxon>
        <taxon>Metazoa</taxon>
        <taxon>Ecdysozoa</taxon>
        <taxon>Arthropoda</taxon>
        <taxon>Crustacea</taxon>
        <taxon>Multicrustacea</taxon>
        <taxon>Malacostraca</taxon>
        <taxon>Eumalacostraca</taxon>
        <taxon>Eucarida</taxon>
        <taxon>Decapoda</taxon>
        <taxon>Pleocyemata</taxon>
        <taxon>Brachyura</taxon>
        <taxon>Eubrachyura</taxon>
        <taxon>Portunoidea</taxon>
        <taxon>Portunidae</taxon>
        <taxon>Portuninae</taxon>
        <taxon>Portunus</taxon>
    </lineage>
</organism>
<accession>A0A5B7FDW9</accession>
<dbReference type="AlphaFoldDB" id="A0A5B7FDW9"/>
<dbReference type="Proteomes" id="UP000324222">
    <property type="component" value="Unassembled WGS sequence"/>
</dbReference>
<keyword evidence="2" id="KW-1185">Reference proteome</keyword>
<evidence type="ECO:0000313" key="2">
    <source>
        <dbReference type="Proteomes" id="UP000324222"/>
    </source>
</evidence>
<reference evidence="1 2" key="1">
    <citation type="submission" date="2019-05" db="EMBL/GenBank/DDBJ databases">
        <title>Another draft genome of Portunus trituberculatus and its Hox gene families provides insights of decapod evolution.</title>
        <authorList>
            <person name="Jeong J.-H."/>
            <person name="Song I."/>
            <person name="Kim S."/>
            <person name="Choi T."/>
            <person name="Kim D."/>
            <person name="Ryu S."/>
            <person name="Kim W."/>
        </authorList>
    </citation>
    <scope>NUCLEOTIDE SEQUENCE [LARGE SCALE GENOMIC DNA]</scope>
    <source>
        <tissue evidence="1">Muscle</tissue>
    </source>
</reference>
<proteinExistence type="predicted"/>
<name>A0A5B7FDW9_PORTR</name>
<gene>
    <name evidence="1" type="ORF">E2C01_036321</name>
</gene>
<protein>
    <submittedName>
        <fullName evidence="1">Uncharacterized protein</fullName>
    </submittedName>
</protein>
<dbReference type="EMBL" id="VSRR010005534">
    <property type="protein sequence ID" value="MPC42694.1"/>
    <property type="molecule type" value="Genomic_DNA"/>
</dbReference>